<feature type="region of interest" description="Disordered" evidence="16">
    <location>
        <begin position="112"/>
        <end position="179"/>
    </location>
</feature>
<dbReference type="GO" id="GO:0003887">
    <property type="term" value="F:DNA-directed DNA polymerase activity"/>
    <property type="evidence" value="ECO:0007669"/>
    <property type="project" value="UniProtKB-KW"/>
</dbReference>
<dbReference type="Pfam" id="PF14791">
    <property type="entry name" value="DNA_pol_B_thumb"/>
    <property type="match status" value="1"/>
</dbReference>
<dbReference type="Gene3D" id="3.30.460.10">
    <property type="entry name" value="Beta Polymerase, domain 2"/>
    <property type="match status" value="1"/>
</dbReference>
<accession>A0AAD4M258</accession>
<keyword evidence="6" id="KW-0808">Transferase</keyword>
<comment type="similarity">
    <text evidence="3">Belongs to the DNA polymerase type-X family.</text>
</comment>
<dbReference type="EC" id="2.7.7.7" evidence="4"/>
<feature type="active site" description="Nucleophile; Schiff-base intermediate with DNA; for 5'-dRP lyase activity" evidence="15">
    <location>
        <position position="527"/>
    </location>
</feature>
<dbReference type="Pfam" id="PF10391">
    <property type="entry name" value="DNA_pol_lambd_f"/>
    <property type="match status" value="1"/>
</dbReference>
<comment type="cofactor">
    <cofactor evidence="1">
        <name>Mn(2+)</name>
        <dbReference type="ChEBI" id="CHEBI:29035"/>
    </cofactor>
</comment>
<feature type="compositionally biased region" description="Basic residues" evidence="16">
    <location>
        <begin position="141"/>
        <end position="158"/>
    </location>
</feature>
<dbReference type="InterPro" id="IPR022312">
    <property type="entry name" value="DNA_pol_X"/>
</dbReference>
<evidence type="ECO:0000256" key="7">
    <source>
        <dbReference type="ARBA" id="ARBA00022695"/>
    </source>
</evidence>
<keyword evidence="13" id="KW-0539">Nucleus</keyword>
<dbReference type="SUPFAM" id="SSF81301">
    <property type="entry name" value="Nucleotidyltransferase"/>
    <property type="match status" value="1"/>
</dbReference>
<feature type="region of interest" description="Disordered" evidence="16">
    <location>
        <begin position="366"/>
        <end position="446"/>
    </location>
</feature>
<evidence type="ECO:0000256" key="4">
    <source>
        <dbReference type="ARBA" id="ARBA00012417"/>
    </source>
</evidence>
<dbReference type="SUPFAM" id="SSF47802">
    <property type="entry name" value="DNA polymerase beta, N-terminal domain-like"/>
    <property type="match status" value="1"/>
</dbReference>
<feature type="domain" description="BRCT" evidence="17">
    <location>
        <begin position="232"/>
        <end position="317"/>
    </location>
</feature>
<evidence type="ECO:0000313" key="18">
    <source>
        <dbReference type="EMBL" id="KAI0296983.1"/>
    </source>
</evidence>
<dbReference type="InterPro" id="IPR002054">
    <property type="entry name" value="DNA-dir_DNA_pol_X"/>
</dbReference>
<dbReference type="InterPro" id="IPR018944">
    <property type="entry name" value="DNA_pol_lambd_fingers_domain"/>
</dbReference>
<dbReference type="InterPro" id="IPR027421">
    <property type="entry name" value="DNA_pol_lamdba_lyase_dom_sf"/>
</dbReference>
<keyword evidence="10" id="KW-0239">DNA-directed DNA polymerase</keyword>
<dbReference type="PANTHER" id="PTHR11276:SF28">
    <property type="entry name" value="DNA POLYMERASE LAMBDA"/>
    <property type="match status" value="1"/>
</dbReference>
<evidence type="ECO:0000256" key="6">
    <source>
        <dbReference type="ARBA" id="ARBA00022679"/>
    </source>
</evidence>
<dbReference type="PANTHER" id="PTHR11276">
    <property type="entry name" value="DNA POLYMERASE TYPE-X FAMILY MEMBER"/>
    <property type="match status" value="1"/>
</dbReference>
<proteinExistence type="inferred from homology"/>
<dbReference type="Pfam" id="PF14716">
    <property type="entry name" value="HHH_8"/>
    <property type="match status" value="1"/>
</dbReference>
<dbReference type="GO" id="GO:0006303">
    <property type="term" value="P:double-strand break repair via nonhomologous end joining"/>
    <property type="evidence" value="ECO:0007669"/>
    <property type="project" value="TreeGrafter"/>
</dbReference>
<dbReference type="InterPro" id="IPR002008">
    <property type="entry name" value="DNA_pol_X_beta-like"/>
</dbReference>
<keyword evidence="9" id="KW-0227">DNA damage</keyword>
<dbReference type="InterPro" id="IPR036420">
    <property type="entry name" value="BRCT_dom_sf"/>
</dbReference>
<reference evidence="18" key="1">
    <citation type="journal article" date="2022" name="New Phytol.">
        <title>Evolutionary transition to the ectomycorrhizal habit in the genomes of a hyperdiverse lineage of mushroom-forming fungi.</title>
        <authorList>
            <person name="Looney B."/>
            <person name="Miyauchi S."/>
            <person name="Morin E."/>
            <person name="Drula E."/>
            <person name="Courty P.E."/>
            <person name="Kohler A."/>
            <person name="Kuo A."/>
            <person name="LaButti K."/>
            <person name="Pangilinan J."/>
            <person name="Lipzen A."/>
            <person name="Riley R."/>
            <person name="Andreopoulos W."/>
            <person name="He G."/>
            <person name="Johnson J."/>
            <person name="Nolan M."/>
            <person name="Tritt A."/>
            <person name="Barry K.W."/>
            <person name="Grigoriev I.V."/>
            <person name="Nagy L.G."/>
            <person name="Hibbett D."/>
            <person name="Henrissat B."/>
            <person name="Matheny P.B."/>
            <person name="Labbe J."/>
            <person name="Martin F.M."/>
        </authorList>
    </citation>
    <scope>NUCLEOTIDE SEQUENCE</scope>
    <source>
        <strain evidence="18">BPL690</strain>
    </source>
</reference>
<comment type="subcellular location">
    <subcellularLocation>
        <location evidence="2">Nucleus</location>
    </subcellularLocation>
</comment>
<name>A0AAD4M258_9AGAM</name>
<evidence type="ECO:0000313" key="19">
    <source>
        <dbReference type="Proteomes" id="UP001203297"/>
    </source>
</evidence>
<dbReference type="InterPro" id="IPR037160">
    <property type="entry name" value="DNA_Pol_thumb_sf"/>
</dbReference>
<organism evidence="18 19">
    <name type="scientific">Multifurca ochricompacta</name>
    <dbReference type="NCBI Taxonomy" id="376703"/>
    <lineage>
        <taxon>Eukaryota</taxon>
        <taxon>Fungi</taxon>
        <taxon>Dikarya</taxon>
        <taxon>Basidiomycota</taxon>
        <taxon>Agaricomycotina</taxon>
        <taxon>Agaricomycetes</taxon>
        <taxon>Russulales</taxon>
        <taxon>Russulaceae</taxon>
        <taxon>Multifurca</taxon>
    </lineage>
</organism>
<evidence type="ECO:0000256" key="14">
    <source>
        <dbReference type="ARBA" id="ARBA00049244"/>
    </source>
</evidence>
<dbReference type="InterPro" id="IPR010996">
    <property type="entry name" value="HHH_MUS81"/>
</dbReference>
<evidence type="ECO:0000256" key="8">
    <source>
        <dbReference type="ARBA" id="ARBA00022723"/>
    </source>
</evidence>
<dbReference type="PRINTS" id="PR00869">
    <property type="entry name" value="DNAPOLX"/>
</dbReference>
<dbReference type="Gene3D" id="1.10.150.20">
    <property type="entry name" value="5' to 3' exonuclease, C-terminal subdomain"/>
    <property type="match status" value="1"/>
</dbReference>
<dbReference type="Proteomes" id="UP001203297">
    <property type="component" value="Unassembled WGS sequence"/>
</dbReference>
<evidence type="ECO:0000256" key="5">
    <source>
        <dbReference type="ARBA" id="ARBA00016513"/>
    </source>
</evidence>
<evidence type="ECO:0000256" key="13">
    <source>
        <dbReference type="ARBA" id="ARBA00023242"/>
    </source>
</evidence>
<dbReference type="InterPro" id="IPR001357">
    <property type="entry name" value="BRCT_dom"/>
</dbReference>
<dbReference type="FunFam" id="1.10.150.110:FF:000005">
    <property type="entry name" value="DNA polymerase POL4"/>
    <property type="match status" value="1"/>
</dbReference>
<dbReference type="EMBL" id="WTXG01000042">
    <property type="protein sequence ID" value="KAI0296983.1"/>
    <property type="molecule type" value="Genomic_DNA"/>
</dbReference>
<comment type="caution">
    <text evidence="18">The sequence shown here is derived from an EMBL/GenBank/DDBJ whole genome shotgun (WGS) entry which is preliminary data.</text>
</comment>
<feature type="compositionally biased region" description="Low complexity" evidence="16">
    <location>
        <begin position="375"/>
        <end position="389"/>
    </location>
</feature>
<evidence type="ECO:0000256" key="2">
    <source>
        <dbReference type="ARBA" id="ARBA00004123"/>
    </source>
</evidence>
<dbReference type="CDD" id="cd00027">
    <property type="entry name" value="BRCT"/>
    <property type="match status" value="1"/>
</dbReference>
<sequence>MSSLEAFYQELDARMSTPNDDDWHDYSARKGVFIHTSTSVSSGRAYSNDDDSIPRLATTTNPSVPMPTEPVLSERKDPSSMQNQRRQKTKTTEVAASIQDMTSLIEEFTDVPDSPAAARDSKVSSRPFLEETSTITTPGKTPRKNTRARSKPSVKHSKTLVTSMAKQSTVKRKKTAKDKPKLVTPIEFARRLQEQALVTNPLTTPPQTSDDLGSHKARRQPAEIKLPLKAVQSSQYLKDYIIFYTGGDLTYASARTRGCMSYIHRHGGTVLATFDAETATHIVTETNEKNTLRALGLKSLSEIPLWIPTVKWSWVISGKPISGEKDKRQMDYEFMHAAFPSRMDADRSFTGQGRGKQEVDIVHASQALVTGPQQPSIIRASRAESSSSRESSREIDEDEPRVLPGVLLPEMHRGDNEVGPSRRRSRSSSSEESLPPKTGPRKKLKGFICDNPTGTVAARAVSCINQDIVDKLSELAELHRAKPTQDDKWRVIGYTKAVASLRRYNERLTSLEQAMSLNGVGEKTALKIMEIVETGALRRVDAERTEDVAVVQLFQGIYGVGQSTAYAWYHAGCRTLEDIKERKGGVELSSAQVIGLRYYDDINTRMPREEASEIFREIKYIGKPIQLDEDYGQLSPIIDRLFSGRQGKGNVWRHRCHNHAFAGRWTNARRYALLERDSELLLIPSTPTPVSTLGILPKLLSALRYAGIITEDLSLPASDGGNNLEGTYRGLCISPATSGQDKKRQIQRRLDILAVPWESRGAALIYYTGDDIFNRSLRQKANVMGYSLNQRGLFAGVVRSPEDRTIKTNIVFPPVPAQITSIPPLMVTLRGSDIKPFGYARCHMIETEFQAVRQTNLT</sequence>
<dbReference type="InterPro" id="IPR043519">
    <property type="entry name" value="NT_sf"/>
</dbReference>
<dbReference type="FunFam" id="1.10.150.20:FF:000010">
    <property type="entry name" value="DNA polymerase lambda"/>
    <property type="match status" value="1"/>
</dbReference>
<evidence type="ECO:0000256" key="16">
    <source>
        <dbReference type="SAM" id="MobiDB-lite"/>
    </source>
</evidence>
<feature type="compositionally biased region" description="Polar residues" evidence="16">
    <location>
        <begin position="159"/>
        <end position="168"/>
    </location>
</feature>
<dbReference type="CDD" id="cd00141">
    <property type="entry name" value="NT_POLXc"/>
    <property type="match status" value="1"/>
</dbReference>
<evidence type="ECO:0000256" key="12">
    <source>
        <dbReference type="ARBA" id="ARBA00023239"/>
    </source>
</evidence>
<keyword evidence="12" id="KW-0456">Lyase</keyword>
<feature type="region of interest" description="Disordered" evidence="16">
    <location>
        <begin position="37"/>
        <end position="92"/>
    </location>
</feature>
<evidence type="ECO:0000256" key="15">
    <source>
        <dbReference type="PIRSR" id="PIRSR622312-50"/>
    </source>
</evidence>
<dbReference type="SUPFAM" id="SSF81585">
    <property type="entry name" value="PsbU/PolX domain-like"/>
    <property type="match status" value="1"/>
</dbReference>
<evidence type="ECO:0000256" key="3">
    <source>
        <dbReference type="ARBA" id="ARBA00008323"/>
    </source>
</evidence>
<dbReference type="PROSITE" id="PS50172">
    <property type="entry name" value="BRCT"/>
    <property type="match status" value="1"/>
</dbReference>
<gene>
    <name evidence="18" type="ORF">B0F90DRAFT_1669646</name>
</gene>
<dbReference type="SMART" id="SM00483">
    <property type="entry name" value="POLXc"/>
    <property type="match status" value="1"/>
</dbReference>
<keyword evidence="11" id="KW-0234">DNA repair</keyword>
<keyword evidence="7" id="KW-0548">Nucleotidyltransferase</keyword>
<keyword evidence="19" id="KW-1185">Reference proteome</keyword>
<dbReference type="PRINTS" id="PR00870">
    <property type="entry name" value="DNAPOLXBETA"/>
</dbReference>
<dbReference type="InterPro" id="IPR029398">
    <property type="entry name" value="PolB_thumb"/>
</dbReference>
<evidence type="ECO:0000256" key="9">
    <source>
        <dbReference type="ARBA" id="ARBA00022763"/>
    </source>
</evidence>
<dbReference type="AlphaFoldDB" id="A0AAD4M258"/>
<dbReference type="Gene3D" id="3.30.210.10">
    <property type="entry name" value="DNA polymerase, thumb domain"/>
    <property type="match status" value="1"/>
</dbReference>
<evidence type="ECO:0000256" key="11">
    <source>
        <dbReference type="ARBA" id="ARBA00023204"/>
    </source>
</evidence>
<evidence type="ECO:0000256" key="10">
    <source>
        <dbReference type="ARBA" id="ARBA00022932"/>
    </source>
</evidence>
<dbReference type="SUPFAM" id="SSF52113">
    <property type="entry name" value="BRCT domain"/>
    <property type="match status" value="1"/>
</dbReference>
<protein>
    <recommendedName>
        <fullName evidence="5">DNA polymerase lambda</fullName>
        <ecNumber evidence="4">2.7.7.7</ecNumber>
    </recommendedName>
</protein>
<dbReference type="GO" id="GO:0003677">
    <property type="term" value="F:DNA binding"/>
    <property type="evidence" value="ECO:0007669"/>
    <property type="project" value="InterPro"/>
</dbReference>
<keyword evidence="8" id="KW-0479">Metal-binding</keyword>
<evidence type="ECO:0000259" key="17">
    <source>
        <dbReference type="PROSITE" id="PS50172"/>
    </source>
</evidence>
<dbReference type="Gene3D" id="1.10.150.110">
    <property type="entry name" value="DNA polymerase beta, N-terminal domain-like"/>
    <property type="match status" value="1"/>
</dbReference>
<comment type="catalytic activity">
    <reaction evidence="14">
        <text>DNA(n) + a 2'-deoxyribonucleoside 5'-triphosphate = DNA(n+1) + diphosphate</text>
        <dbReference type="Rhea" id="RHEA:22508"/>
        <dbReference type="Rhea" id="RHEA-COMP:17339"/>
        <dbReference type="Rhea" id="RHEA-COMP:17340"/>
        <dbReference type="ChEBI" id="CHEBI:33019"/>
        <dbReference type="ChEBI" id="CHEBI:61560"/>
        <dbReference type="ChEBI" id="CHEBI:173112"/>
        <dbReference type="EC" id="2.7.7.7"/>
    </reaction>
</comment>
<dbReference type="GO" id="GO:0046872">
    <property type="term" value="F:metal ion binding"/>
    <property type="evidence" value="ECO:0007669"/>
    <property type="project" value="UniProtKB-KW"/>
</dbReference>
<dbReference type="GO" id="GO:0016829">
    <property type="term" value="F:lyase activity"/>
    <property type="evidence" value="ECO:0007669"/>
    <property type="project" value="UniProtKB-KW"/>
</dbReference>
<dbReference type="GO" id="GO:0005634">
    <property type="term" value="C:nucleus"/>
    <property type="evidence" value="ECO:0007669"/>
    <property type="project" value="UniProtKB-SubCell"/>
</dbReference>
<evidence type="ECO:0000256" key="1">
    <source>
        <dbReference type="ARBA" id="ARBA00001936"/>
    </source>
</evidence>